<dbReference type="RefSeq" id="WP_260043720.1">
    <property type="nucleotide sequence ID" value="NZ_JANZXA010000001.1"/>
</dbReference>
<dbReference type="PROSITE" id="PS50022">
    <property type="entry name" value="FA58C_3"/>
    <property type="match status" value="1"/>
</dbReference>
<dbReference type="InterPro" id="IPR008979">
    <property type="entry name" value="Galactose-bd-like_sf"/>
</dbReference>
<comment type="caution">
    <text evidence="2">The sequence shown here is derived from an EMBL/GenBank/DDBJ whole genome shotgun (WGS) entry which is preliminary data.</text>
</comment>
<dbReference type="Gene3D" id="2.60.120.260">
    <property type="entry name" value="Galactose-binding domain-like"/>
    <property type="match status" value="2"/>
</dbReference>
<organism evidence="2 3">
    <name type="scientific">Novosphingobium mangrovi</name>
    <name type="common">ex Huang et al. 2023</name>
    <dbReference type="NCBI Taxonomy" id="2976432"/>
    <lineage>
        <taxon>Bacteria</taxon>
        <taxon>Pseudomonadati</taxon>
        <taxon>Pseudomonadota</taxon>
        <taxon>Alphaproteobacteria</taxon>
        <taxon>Sphingomonadales</taxon>
        <taxon>Sphingomonadaceae</taxon>
        <taxon>Novosphingobium</taxon>
    </lineage>
</organism>
<protein>
    <submittedName>
        <fullName evidence="2">Discoidin domain-containing protein</fullName>
    </submittedName>
</protein>
<evidence type="ECO:0000313" key="2">
    <source>
        <dbReference type="EMBL" id="MCT2398537.1"/>
    </source>
</evidence>
<dbReference type="EMBL" id="JANZXA010000001">
    <property type="protein sequence ID" value="MCT2398537.1"/>
    <property type="molecule type" value="Genomic_DNA"/>
</dbReference>
<evidence type="ECO:0000313" key="3">
    <source>
        <dbReference type="Proteomes" id="UP001165583"/>
    </source>
</evidence>
<evidence type="ECO:0000259" key="1">
    <source>
        <dbReference type="PROSITE" id="PS50022"/>
    </source>
</evidence>
<reference evidence="2" key="1">
    <citation type="submission" date="2022-09" db="EMBL/GenBank/DDBJ databases">
        <title>Novosphingobium sp. Nov., a polycyclic aromatic hydrocarbon-degrading bacterium isolated form mangrove sediments in HongKong.</title>
        <authorList>
            <person name="Hu Z."/>
        </authorList>
    </citation>
    <scope>NUCLEOTIDE SEQUENCE</scope>
    <source>
        <strain evidence="2">HK4-1</strain>
    </source>
</reference>
<accession>A0ABT2I158</accession>
<keyword evidence="3" id="KW-1185">Reference proteome</keyword>
<gene>
    <name evidence="2" type="ORF">NZK81_03145</name>
</gene>
<dbReference type="Proteomes" id="UP001165583">
    <property type="component" value="Unassembled WGS sequence"/>
</dbReference>
<dbReference type="Pfam" id="PF00754">
    <property type="entry name" value="F5_F8_type_C"/>
    <property type="match status" value="1"/>
</dbReference>
<proteinExistence type="predicted"/>
<feature type="domain" description="F5/8 type C" evidence="1">
    <location>
        <begin position="41"/>
        <end position="142"/>
    </location>
</feature>
<name>A0ABT2I158_9SPHN</name>
<dbReference type="InterPro" id="IPR000421">
    <property type="entry name" value="FA58C"/>
</dbReference>
<sequence length="309" mass="32780">MLPFRAPLFARPQASSPGGGFGSHAYWRVFCEDNWGDATGIVIAEVEFLDGSGSVIAATGGTAIGSDDSATNEFSKAFDGGGGGSWFADSGPTNQWIGYHYPSTEPVEKVRLTMVASGTNFLTRMPKNCRLEYSDDGSSWTTAITFINVSLKGAQFTYPESVAPGAYKIWKALVPSVNSGTLTVCKEFEWRSVVSGADQTPVFTDNFGTSAGRVIYSSQAAGADAYKAFTDSTSDQWIGNSGSNEYLGVIFATALDMAEIAWTCHDSGSYAPASIEIYGSHDGDTWDLIDTLTPGTWTGGETKQLALAA</sequence>
<dbReference type="SUPFAM" id="SSF49785">
    <property type="entry name" value="Galactose-binding domain-like"/>
    <property type="match status" value="2"/>
</dbReference>